<dbReference type="AlphaFoldDB" id="A0AAW5R7H8"/>
<name>A0AAW5R7H8_9HYPH</name>
<evidence type="ECO:0000313" key="2">
    <source>
        <dbReference type="Proteomes" id="UP001320898"/>
    </source>
</evidence>
<dbReference type="Proteomes" id="UP001320898">
    <property type="component" value="Unassembled WGS sequence"/>
</dbReference>
<comment type="caution">
    <text evidence="1">The sequence shown here is derived from an EMBL/GenBank/DDBJ whole genome shotgun (WGS) entry which is preliminary data.</text>
</comment>
<keyword evidence="2" id="KW-1185">Reference proteome</keyword>
<gene>
    <name evidence="1" type="ORF">MUB46_22385</name>
</gene>
<organism evidence="1 2">
    <name type="scientific">Microbaculum marinisediminis</name>
    <dbReference type="NCBI Taxonomy" id="2931392"/>
    <lineage>
        <taxon>Bacteria</taxon>
        <taxon>Pseudomonadati</taxon>
        <taxon>Pseudomonadota</taxon>
        <taxon>Alphaproteobacteria</taxon>
        <taxon>Hyphomicrobiales</taxon>
        <taxon>Tepidamorphaceae</taxon>
        <taxon>Microbaculum</taxon>
    </lineage>
</organism>
<evidence type="ECO:0000313" key="1">
    <source>
        <dbReference type="EMBL" id="MCT8974623.1"/>
    </source>
</evidence>
<reference evidence="1 2" key="1">
    <citation type="submission" date="2022-04" db="EMBL/GenBank/DDBJ databases">
        <authorList>
            <person name="Ye Y.-Q."/>
            <person name="Du Z.-J."/>
        </authorList>
    </citation>
    <scope>NUCLEOTIDE SEQUENCE [LARGE SCALE GENOMIC DNA]</scope>
    <source>
        <strain evidence="1 2">A6E488</strain>
    </source>
</reference>
<sequence length="210" mass="23474">MFRNDGTEKPMVFGDSWFQKQLGKACDGRPPIFVTVPQTFFKDLADLVAFATVHTSGPIVVQIGNYTWFPNRDNRGFNFDYLPASEPFSPVEAWQSTGRLFGFVEDLARRDNTGRARKPKEGYYFASADLNGLATLAEAARAAPGRLFLVSADKHELKDVTPRQIARRDEAILMNRDLGLYSDIATFAAETGCAPLRASQHRTSQKKHKP</sequence>
<accession>A0AAW5R7H8</accession>
<dbReference type="EMBL" id="JALIDZ010000013">
    <property type="protein sequence ID" value="MCT8974623.1"/>
    <property type="molecule type" value="Genomic_DNA"/>
</dbReference>
<proteinExistence type="predicted"/>
<dbReference type="RefSeq" id="WP_261618208.1">
    <property type="nucleotide sequence ID" value="NZ_JALIDZ010000013.1"/>
</dbReference>
<protein>
    <submittedName>
        <fullName evidence="1">Uncharacterized protein</fullName>
    </submittedName>
</protein>